<dbReference type="GO" id="GO:0015074">
    <property type="term" value="P:DNA integration"/>
    <property type="evidence" value="ECO:0007669"/>
    <property type="project" value="InterPro"/>
</dbReference>
<feature type="domain" description="Tyr recombinase" evidence="4">
    <location>
        <begin position="211"/>
        <end position="404"/>
    </location>
</feature>
<dbReference type="InterPro" id="IPR011010">
    <property type="entry name" value="DNA_brk_join_enz"/>
</dbReference>
<reference evidence="5 6" key="1">
    <citation type="journal article" date="2015" name="Science">
        <title>Genetic determinants of in vivo fitness and diet responsiveness in multiple human gut Bacteroides.</title>
        <authorList>
            <person name="Wu M."/>
            <person name="McNulty N.P."/>
            <person name="Rodionov D.A."/>
            <person name="Khoroshkin M.S."/>
            <person name="Griffin N.W."/>
            <person name="Cheng J."/>
            <person name="Latreille P."/>
            <person name="Kerstetter R.A."/>
            <person name="Terrapon N."/>
            <person name="Henrissat B."/>
            <person name="Osterman A.L."/>
            <person name="Gordon J.I."/>
        </authorList>
    </citation>
    <scope>NUCLEOTIDE SEQUENCE [LARGE SCALE GENOMIC DNA]</scope>
    <source>
        <strain evidence="5 6">WH2</strain>
    </source>
</reference>
<dbReference type="PROSITE" id="PS51898">
    <property type="entry name" value="TYR_RECOMBINASE"/>
    <property type="match status" value="1"/>
</dbReference>
<dbReference type="InterPro" id="IPR025269">
    <property type="entry name" value="SAM-like_dom"/>
</dbReference>
<dbReference type="InterPro" id="IPR035386">
    <property type="entry name" value="Arm-DNA-bind_5"/>
</dbReference>
<dbReference type="GO" id="GO:0006310">
    <property type="term" value="P:DNA recombination"/>
    <property type="evidence" value="ECO:0007669"/>
    <property type="project" value="UniProtKB-KW"/>
</dbReference>
<dbReference type="RefSeq" id="WP_029428388.1">
    <property type="nucleotide sequence ID" value="NZ_CP012801.1"/>
</dbReference>
<dbReference type="Gene3D" id="1.10.150.130">
    <property type="match status" value="1"/>
</dbReference>
<comment type="similarity">
    <text evidence="1">Belongs to the 'phage' integrase family.</text>
</comment>
<evidence type="ECO:0000259" key="4">
    <source>
        <dbReference type="PROSITE" id="PS51898"/>
    </source>
</evidence>
<dbReference type="EMBL" id="CP012801">
    <property type="protein sequence ID" value="ALJ58425.1"/>
    <property type="molecule type" value="Genomic_DNA"/>
</dbReference>
<sequence length="410" mass="47761">MYKYSKDGVSVLTVLDKRKQKMNGLFPIKVQVIHNRKQKYYSTGQEVSIRDWEVLPHTKNRHLSEVRRNIENSFSLIRQQVEFLSFQGEFHFDILNARLGRYSDFSVNALFHKKLEELKENGQANTYLSYKGSLNKIEQFAGKHISFHEITINWLNRFEHHLSALGISYSSMGFYFRNLKCILNIARKDGIIKESQYPFGKGKYEVPTGCGRKLALNLKEIKKIITYNDGTQKTEIYRDMWFFSYLCNGINFRDLLYLQYSNIINGEICFIRAKTARNTKHSKIIHAVITPEMQKIIEKWGNPPKSPETYIFPFATGKENPFERVKLVRDVVTECNQILYKISHKTGIPRVTTYSARHSFATVLKRSGVNISYISESLGHSNLAITENYLASFEAEERKKNSILLTRFDL</sequence>
<protein>
    <submittedName>
        <fullName evidence="5">Site-specific tyrosine recombinase XerC</fullName>
    </submittedName>
</protein>
<dbReference type="Pfam" id="PF13102">
    <property type="entry name" value="Phage_int_SAM_5"/>
    <property type="match status" value="1"/>
</dbReference>
<dbReference type="InterPro" id="IPR002104">
    <property type="entry name" value="Integrase_catalytic"/>
</dbReference>
<dbReference type="KEGG" id="bcel:BcellWH2_01163"/>
<dbReference type="PATRIC" id="fig|246787.4.peg.1201"/>
<accession>A0A0P0GC61</accession>
<keyword evidence="2" id="KW-0238">DNA-binding</keyword>
<dbReference type="Pfam" id="PF00589">
    <property type="entry name" value="Phage_integrase"/>
    <property type="match status" value="1"/>
</dbReference>
<evidence type="ECO:0000313" key="6">
    <source>
        <dbReference type="Proteomes" id="UP000061809"/>
    </source>
</evidence>
<dbReference type="AlphaFoldDB" id="A0A0P0GC61"/>
<proteinExistence type="inferred from homology"/>
<gene>
    <name evidence="5" type="ORF">BcellWH2_01163</name>
</gene>
<dbReference type="InterPro" id="IPR013762">
    <property type="entry name" value="Integrase-like_cat_sf"/>
</dbReference>
<dbReference type="InterPro" id="IPR050090">
    <property type="entry name" value="Tyrosine_recombinase_XerCD"/>
</dbReference>
<organism evidence="5 6">
    <name type="scientific">Bacteroides cellulosilyticus</name>
    <dbReference type="NCBI Taxonomy" id="246787"/>
    <lineage>
        <taxon>Bacteria</taxon>
        <taxon>Pseudomonadati</taxon>
        <taxon>Bacteroidota</taxon>
        <taxon>Bacteroidia</taxon>
        <taxon>Bacteroidales</taxon>
        <taxon>Bacteroidaceae</taxon>
        <taxon>Bacteroides</taxon>
    </lineage>
</organism>
<dbReference type="InterPro" id="IPR010998">
    <property type="entry name" value="Integrase_recombinase_N"/>
</dbReference>
<dbReference type="Proteomes" id="UP000061809">
    <property type="component" value="Chromosome"/>
</dbReference>
<evidence type="ECO:0000313" key="5">
    <source>
        <dbReference type="EMBL" id="ALJ58425.1"/>
    </source>
</evidence>
<evidence type="ECO:0000256" key="2">
    <source>
        <dbReference type="ARBA" id="ARBA00023125"/>
    </source>
</evidence>
<dbReference type="GO" id="GO:0003677">
    <property type="term" value="F:DNA binding"/>
    <property type="evidence" value="ECO:0007669"/>
    <property type="project" value="UniProtKB-KW"/>
</dbReference>
<name>A0A0P0GC61_9BACE</name>
<dbReference type="Gene3D" id="1.10.443.10">
    <property type="entry name" value="Intergrase catalytic core"/>
    <property type="match status" value="1"/>
</dbReference>
<keyword evidence="3" id="KW-0233">DNA recombination</keyword>
<dbReference type="PANTHER" id="PTHR30349:SF64">
    <property type="entry name" value="PROPHAGE INTEGRASE INTD-RELATED"/>
    <property type="match status" value="1"/>
</dbReference>
<dbReference type="Pfam" id="PF17293">
    <property type="entry name" value="Arm-DNA-bind_5"/>
    <property type="match status" value="1"/>
</dbReference>
<dbReference type="PANTHER" id="PTHR30349">
    <property type="entry name" value="PHAGE INTEGRASE-RELATED"/>
    <property type="match status" value="1"/>
</dbReference>
<dbReference type="SUPFAM" id="SSF56349">
    <property type="entry name" value="DNA breaking-rejoining enzymes"/>
    <property type="match status" value="1"/>
</dbReference>
<evidence type="ECO:0000256" key="3">
    <source>
        <dbReference type="ARBA" id="ARBA00023172"/>
    </source>
</evidence>
<evidence type="ECO:0000256" key="1">
    <source>
        <dbReference type="ARBA" id="ARBA00008857"/>
    </source>
</evidence>